<gene>
    <name evidence="1" type="ORF">NQ176_g6991</name>
</gene>
<reference evidence="1" key="1">
    <citation type="submission" date="2022-08" db="EMBL/GenBank/DDBJ databases">
        <title>Genome Sequence of Lecanicillium fungicola.</title>
        <authorList>
            <person name="Buettner E."/>
        </authorList>
    </citation>
    <scope>NUCLEOTIDE SEQUENCE</scope>
    <source>
        <strain evidence="1">Babe33</strain>
    </source>
</reference>
<dbReference type="Proteomes" id="UP001143910">
    <property type="component" value="Unassembled WGS sequence"/>
</dbReference>
<accession>A0ACC1N0E3</accession>
<sequence>MTFKHFCDMPNCYAYELSVLTGTQVLLLVVSETGLVYTFTTPKLQPLVTKAEGKNLIQACLNAPEPAPGGENGVDGEGGESPEESGSHIPPPTSRPGMPQNQHMPGNYMPNMPLDPQQALAYQNYVQRNQGYGSGMPQQPGMAPSSHHQS</sequence>
<protein>
    <submittedName>
        <fullName evidence="1">Uncharacterized protein</fullName>
    </submittedName>
</protein>
<proteinExistence type="predicted"/>
<organism evidence="1 2">
    <name type="scientific">Zarea fungicola</name>
    <dbReference type="NCBI Taxonomy" id="93591"/>
    <lineage>
        <taxon>Eukaryota</taxon>
        <taxon>Fungi</taxon>
        <taxon>Dikarya</taxon>
        <taxon>Ascomycota</taxon>
        <taxon>Pezizomycotina</taxon>
        <taxon>Sordariomycetes</taxon>
        <taxon>Hypocreomycetidae</taxon>
        <taxon>Hypocreales</taxon>
        <taxon>Cordycipitaceae</taxon>
        <taxon>Zarea</taxon>
    </lineage>
</organism>
<dbReference type="EMBL" id="JANJQO010001094">
    <property type="protein sequence ID" value="KAJ2972727.1"/>
    <property type="molecule type" value="Genomic_DNA"/>
</dbReference>
<comment type="caution">
    <text evidence="1">The sequence shown here is derived from an EMBL/GenBank/DDBJ whole genome shotgun (WGS) entry which is preliminary data.</text>
</comment>
<keyword evidence="2" id="KW-1185">Reference proteome</keyword>
<evidence type="ECO:0000313" key="2">
    <source>
        <dbReference type="Proteomes" id="UP001143910"/>
    </source>
</evidence>
<name>A0ACC1N0E3_9HYPO</name>
<evidence type="ECO:0000313" key="1">
    <source>
        <dbReference type="EMBL" id="KAJ2972727.1"/>
    </source>
</evidence>